<dbReference type="PANTHER" id="PTHR31636">
    <property type="entry name" value="OSJNBA0084A10.13 PROTEIN-RELATED"/>
    <property type="match status" value="1"/>
</dbReference>
<dbReference type="AlphaFoldDB" id="A0A834YVU9"/>
<feature type="region of interest" description="Disordered" evidence="4">
    <location>
        <begin position="244"/>
        <end position="271"/>
    </location>
</feature>
<keyword evidence="2" id="KW-0804">Transcription</keyword>
<dbReference type="PROSITE" id="PS50985">
    <property type="entry name" value="GRAS"/>
    <property type="match status" value="1"/>
</dbReference>
<feature type="region of interest" description="Leucine repeat I (LRI)" evidence="3">
    <location>
        <begin position="277"/>
        <end position="337"/>
    </location>
</feature>
<evidence type="ECO:0000256" key="4">
    <source>
        <dbReference type="SAM" id="MobiDB-lite"/>
    </source>
</evidence>
<dbReference type="OrthoDB" id="47276at2759"/>
<keyword evidence="1" id="KW-0805">Transcription regulation</keyword>
<feature type="region of interest" description="Leucine repeat II (LRII)" evidence="3">
    <location>
        <begin position="437"/>
        <end position="469"/>
    </location>
</feature>
<protein>
    <recommendedName>
        <fullName evidence="7">Scarecrow-like protein 14</fullName>
    </recommendedName>
</protein>
<evidence type="ECO:0008006" key="7">
    <source>
        <dbReference type="Google" id="ProtNLM"/>
    </source>
</evidence>
<feature type="region of interest" description="Disordered" evidence="4">
    <location>
        <begin position="1"/>
        <end position="25"/>
    </location>
</feature>
<dbReference type="Pfam" id="PF03514">
    <property type="entry name" value="GRAS"/>
    <property type="match status" value="1"/>
</dbReference>
<feature type="region of interest" description="Disordered" evidence="4">
    <location>
        <begin position="185"/>
        <end position="224"/>
    </location>
</feature>
<feature type="compositionally biased region" description="Basic and acidic residues" evidence="4">
    <location>
        <begin position="244"/>
        <end position="262"/>
    </location>
</feature>
<reference evidence="5 6" key="1">
    <citation type="submission" date="2020-04" db="EMBL/GenBank/DDBJ databases">
        <title>Plant Genome Project.</title>
        <authorList>
            <person name="Zhang R.-G."/>
        </authorList>
    </citation>
    <scope>NUCLEOTIDE SEQUENCE [LARGE SCALE GENOMIC DNA]</scope>
    <source>
        <strain evidence="5">YNK0</strain>
        <tissue evidence="5">Leaf</tissue>
    </source>
</reference>
<accession>A0A834YVU9</accession>
<dbReference type="EMBL" id="JABCRI010000012">
    <property type="protein sequence ID" value="KAF8396794.1"/>
    <property type="molecule type" value="Genomic_DNA"/>
</dbReference>
<evidence type="ECO:0000313" key="6">
    <source>
        <dbReference type="Proteomes" id="UP000655225"/>
    </source>
</evidence>
<evidence type="ECO:0000313" key="5">
    <source>
        <dbReference type="EMBL" id="KAF8396794.1"/>
    </source>
</evidence>
<comment type="caution">
    <text evidence="5">The sequence shown here is derived from an EMBL/GenBank/DDBJ whole genome shotgun (WGS) entry which is preliminary data.</text>
</comment>
<keyword evidence="6" id="KW-1185">Reference proteome</keyword>
<evidence type="ECO:0000256" key="3">
    <source>
        <dbReference type="PROSITE-ProRule" id="PRU01191"/>
    </source>
</evidence>
<dbReference type="InterPro" id="IPR005202">
    <property type="entry name" value="TF_GRAS"/>
</dbReference>
<sequence>MDPPLPPDSNLAPSSSSLSHDGDLTAESDFSDTVLKYISQMLMEEDMEEKSCMFQESLALQIAEKSFYEILGEKYPSSVPHQPSSYLDLNTKNPINTVARKYRNYNSSSNLVDPIFDLGENKSYQSKTLPVDYSTSQSTLQPSLISVDDLSAQNQSLMQFRKGVEEARKFLPNCSNLFVDLENNEPFPWEPKEEADGSRGRKNHHREDIDIEERRSSKQSAAYTEETLRSEMLDMVLLYDARKEKENSNSPLKEEKLKRSDSGKSFGKKHGGKREMVDLRTLLIQCSQAVAANDHGSAKKLLNQIRENSSPHGDGSQRLAHYFADGLEARLTGAGTRMYVARYVTRTSSADILKAYLLLLTVCPFNRLANFFSNQTIRRVAEKATRLHIIDFGILHGFQFPCLIQRLSARPGGPPNLRITGIEFPQPGFRPAAGVEETGRRLANYAKRFNVPFEFNAVAQRWETIKIEDLKIEENEVLVVNCLYRFRNLLDESVLVDCPRNIVLNLIRKLNPDVFIHAVVNGTYSAPFFVTRFREALFHYSALFDIFETNAARENKERMVLEREIFGREAMNVIACEGSERVERPETYKQWQARNVRAGFRQLPLNQEVMKMARDRVSSGYHKDFLIDEDSEWMLQGWKGRIIYALSSWKPVLENCHDH</sequence>
<feature type="compositionally biased region" description="Basic and acidic residues" evidence="4">
    <location>
        <begin position="190"/>
        <end position="216"/>
    </location>
</feature>
<feature type="short sequence motif" description="VHIID" evidence="3">
    <location>
        <begin position="387"/>
        <end position="391"/>
    </location>
</feature>
<name>A0A834YVU9_TETSI</name>
<feature type="compositionally biased region" description="Low complexity" evidence="4">
    <location>
        <begin position="8"/>
        <end position="19"/>
    </location>
</feature>
<evidence type="ECO:0000256" key="1">
    <source>
        <dbReference type="ARBA" id="ARBA00023015"/>
    </source>
</evidence>
<evidence type="ECO:0000256" key="2">
    <source>
        <dbReference type="ARBA" id="ARBA00023163"/>
    </source>
</evidence>
<feature type="region of interest" description="VHIID" evidence="3">
    <location>
        <begin position="356"/>
        <end position="421"/>
    </location>
</feature>
<comment type="caution">
    <text evidence="3">Lacks conserved residue(s) required for the propagation of feature annotation.</text>
</comment>
<organism evidence="5 6">
    <name type="scientific">Tetracentron sinense</name>
    <name type="common">Spur-leaf</name>
    <dbReference type="NCBI Taxonomy" id="13715"/>
    <lineage>
        <taxon>Eukaryota</taxon>
        <taxon>Viridiplantae</taxon>
        <taxon>Streptophyta</taxon>
        <taxon>Embryophyta</taxon>
        <taxon>Tracheophyta</taxon>
        <taxon>Spermatophyta</taxon>
        <taxon>Magnoliopsida</taxon>
        <taxon>Trochodendrales</taxon>
        <taxon>Trochodendraceae</taxon>
        <taxon>Tetracentron</taxon>
    </lineage>
</organism>
<gene>
    <name evidence="5" type="ORF">HHK36_018427</name>
</gene>
<comment type="similarity">
    <text evidence="3">Belongs to the GRAS family.</text>
</comment>
<dbReference type="OMA" id="LYHYSAI"/>
<dbReference type="Proteomes" id="UP000655225">
    <property type="component" value="Unassembled WGS sequence"/>
</dbReference>
<feature type="region of interest" description="SAW" evidence="3">
    <location>
        <begin position="575"/>
        <end position="650"/>
    </location>
</feature>
<proteinExistence type="inferred from homology"/>